<keyword evidence="14" id="KW-1185">Reference proteome</keyword>
<feature type="transmembrane region" description="Helical" evidence="12">
    <location>
        <begin position="47"/>
        <end position="70"/>
    </location>
</feature>
<feature type="transmembrane region" description="Helical" evidence="12">
    <location>
        <begin position="90"/>
        <end position="112"/>
    </location>
</feature>
<evidence type="ECO:0000313" key="14">
    <source>
        <dbReference type="Proteomes" id="UP000821837"/>
    </source>
</evidence>
<evidence type="ECO:0000256" key="12">
    <source>
        <dbReference type="SAM" id="Phobius"/>
    </source>
</evidence>
<evidence type="ECO:0000256" key="10">
    <source>
        <dbReference type="ARBA" id="ARBA00023201"/>
    </source>
</evidence>
<dbReference type="Proteomes" id="UP000821837">
    <property type="component" value="Unassembled WGS sequence"/>
</dbReference>
<feature type="transmembrane region" description="Helical" evidence="12">
    <location>
        <begin position="6"/>
        <end position="26"/>
    </location>
</feature>
<evidence type="ECO:0000256" key="8">
    <source>
        <dbReference type="ARBA" id="ARBA00023065"/>
    </source>
</evidence>
<keyword evidence="9 12" id="KW-0472">Membrane</keyword>
<comment type="caution">
    <text evidence="13">The sequence shown here is derived from an EMBL/GenBank/DDBJ whole genome shotgun (WGS) entry which is preliminary data.</text>
</comment>
<dbReference type="InterPro" id="IPR038377">
    <property type="entry name" value="Na/Glc_symporter_sf"/>
</dbReference>
<protein>
    <recommendedName>
        <fullName evidence="15">Sodium-dependent multivitamin transporter</fullName>
    </recommendedName>
</protein>
<dbReference type="PROSITE" id="PS50283">
    <property type="entry name" value="NA_SOLUT_SYMP_3"/>
    <property type="match status" value="1"/>
</dbReference>
<evidence type="ECO:0000256" key="3">
    <source>
        <dbReference type="ARBA" id="ARBA00022448"/>
    </source>
</evidence>
<comment type="similarity">
    <text evidence="2 11">Belongs to the sodium:solute symporter (SSF) (TC 2.A.21) family.</text>
</comment>
<dbReference type="AlphaFoldDB" id="A0A9D4PIZ9"/>
<evidence type="ECO:0000256" key="7">
    <source>
        <dbReference type="ARBA" id="ARBA00023053"/>
    </source>
</evidence>
<keyword evidence="10" id="KW-0739">Sodium transport</keyword>
<keyword evidence="7" id="KW-0915">Sodium</keyword>
<accession>A0A9D4PIZ9</accession>
<dbReference type="GO" id="GO:0006814">
    <property type="term" value="P:sodium ion transport"/>
    <property type="evidence" value="ECO:0007669"/>
    <property type="project" value="UniProtKB-KW"/>
</dbReference>
<gene>
    <name evidence="13" type="ORF">HPB52_009384</name>
</gene>
<evidence type="ECO:0008006" key="15">
    <source>
        <dbReference type="Google" id="ProtNLM"/>
    </source>
</evidence>
<keyword evidence="5 12" id="KW-0812">Transmembrane</keyword>
<reference evidence="13" key="1">
    <citation type="journal article" date="2020" name="Cell">
        <title>Large-Scale Comparative Analyses of Tick Genomes Elucidate Their Genetic Diversity and Vector Capacities.</title>
        <authorList>
            <consortium name="Tick Genome and Microbiome Consortium (TIGMIC)"/>
            <person name="Jia N."/>
            <person name="Wang J."/>
            <person name="Shi W."/>
            <person name="Du L."/>
            <person name="Sun Y."/>
            <person name="Zhan W."/>
            <person name="Jiang J.F."/>
            <person name="Wang Q."/>
            <person name="Zhang B."/>
            <person name="Ji P."/>
            <person name="Bell-Sakyi L."/>
            <person name="Cui X.M."/>
            <person name="Yuan T.T."/>
            <person name="Jiang B.G."/>
            <person name="Yang W.F."/>
            <person name="Lam T.T."/>
            <person name="Chang Q.C."/>
            <person name="Ding S.J."/>
            <person name="Wang X.J."/>
            <person name="Zhu J.G."/>
            <person name="Ruan X.D."/>
            <person name="Zhao L."/>
            <person name="Wei J.T."/>
            <person name="Ye R.Z."/>
            <person name="Que T.C."/>
            <person name="Du C.H."/>
            <person name="Zhou Y.H."/>
            <person name="Cheng J.X."/>
            <person name="Dai P.F."/>
            <person name="Guo W.B."/>
            <person name="Han X.H."/>
            <person name="Huang E.J."/>
            <person name="Li L.F."/>
            <person name="Wei W."/>
            <person name="Gao Y.C."/>
            <person name="Liu J.Z."/>
            <person name="Shao H.Z."/>
            <person name="Wang X."/>
            <person name="Wang C.C."/>
            <person name="Yang T.C."/>
            <person name="Huo Q.B."/>
            <person name="Li W."/>
            <person name="Chen H.Y."/>
            <person name="Chen S.E."/>
            <person name="Zhou L.G."/>
            <person name="Ni X.B."/>
            <person name="Tian J.H."/>
            <person name="Sheng Y."/>
            <person name="Liu T."/>
            <person name="Pan Y.S."/>
            <person name="Xia L.Y."/>
            <person name="Li J."/>
            <person name="Zhao F."/>
            <person name="Cao W.C."/>
        </authorList>
    </citation>
    <scope>NUCLEOTIDE SEQUENCE</scope>
    <source>
        <strain evidence="13">Rsan-2018</strain>
    </source>
</reference>
<evidence type="ECO:0000256" key="11">
    <source>
        <dbReference type="RuleBase" id="RU362091"/>
    </source>
</evidence>
<dbReference type="Pfam" id="PF00474">
    <property type="entry name" value="SSF"/>
    <property type="match status" value="1"/>
</dbReference>
<dbReference type="GO" id="GO:0005886">
    <property type="term" value="C:plasma membrane"/>
    <property type="evidence" value="ECO:0007669"/>
    <property type="project" value="UniProtKB-SubCell"/>
</dbReference>
<evidence type="ECO:0000256" key="1">
    <source>
        <dbReference type="ARBA" id="ARBA00004651"/>
    </source>
</evidence>
<evidence type="ECO:0000256" key="2">
    <source>
        <dbReference type="ARBA" id="ARBA00006434"/>
    </source>
</evidence>
<evidence type="ECO:0000313" key="13">
    <source>
        <dbReference type="EMBL" id="KAH7943593.1"/>
    </source>
</evidence>
<keyword evidence="4" id="KW-1003">Cell membrane</keyword>
<organism evidence="13 14">
    <name type="scientific">Rhipicephalus sanguineus</name>
    <name type="common">Brown dog tick</name>
    <name type="synonym">Ixodes sanguineus</name>
    <dbReference type="NCBI Taxonomy" id="34632"/>
    <lineage>
        <taxon>Eukaryota</taxon>
        <taxon>Metazoa</taxon>
        <taxon>Ecdysozoa</taxon>
        <taxon>Arthropoda</taxon>
        <taxon>Chelicerata</taxon>
        <taxon>Arachnida</taxon>
        <taxon>Acari</taxon>
        <taxon>Parasitiformes</taxon>
        <taxon>Ixodida</taxon>
        <taxon>Ixodoidea</taxon>
        <taxon>Ixodidae</taxon>
        <taxon>Rhipicephalinae</taxon>
        <taxon>Rhipicephalus</taxon>
        <taxon>Rhipicephalus</taxon>
    </lineage>
</organism>
<proteinExistence type="inferred from homology"/>
<dbReference type="InterPro" id="IPR051163">
    <property type="entry name" value="Sodium:Solute_Symporter_SSF"/>
</dbReference>
<evidence type="ECO:0000256" key="5">
    <source>
        <dbReference type="ARBA" id="ARBA00022692"/>
    </source>
</evidence>
<sequence length="143" mass="15843">MGALEYILFAVLVLANFALGLYFSFYKHGRPEASNYAVWDVFLGSRTLMALPLAASTVASLLSSVGLVALPSHYYVYGWHVAWGSITPLLVLPLATHVFVPVIYGLDVTSIFQKGLRRPNKDRTIGVGCFDRLNGRVIPDRRR</sequence>
<evidence type="ECO:0000256" key="6">
    <source>
        <dbReference type="ARBA" id="ARBA00022989"/>
    </source>
</evidence>
<name>A0A9D4PIZ9_RHISA</name>
<keyword evidence="3" id="KW-0813">Transport</keyword>
<evidence type="ECO:0000256" key="9">
    <source>
        <dbReference type="ARBA" id="ARBA00023136"/>
    </source>
</evidence>
<dbReference type="VEuPathDB" id="VectorBase:RSAN_048557"/>
<keyword evidence="6 12" id="KW-1133">Transmembrane helix</keyword>
<reference evidence="13" key="2">
    <citation type="submission" date="2021-09" db="EMBL/GenBank/DDBJ databases">
        <authorList>
            <person name="Jia N."/>
            <person name="Wang J."/>
            <person name="Shi W."/>
            <person name="Du L."/>
            <person name="Sun Y."/>
            <person name="Zhan W."/>
            <person name="Jiang J."/>
            <person name="Wang Q."/>
            <person name="Zhang B."/>
            <person name="Ji P."/>
            <person name="Sakyi L.B."/>
            <person name="Cui X."/>
            <person name="Yuan T."/>
            <person name="Jiang B."/>
            <person name="Yang W."/>
            <person name="Lam T.T.-Y."/>
            <person name="Chang Q."/>
            <person name="Ding S."/>
            <person name="Wang X."/>
            <person name="Zhu J."/>
            <person name="Ruan X."/>
            <person name="Zhao L."/>
            <person name="Wei J."/>
            <person name="Que T."/>
            <person name="Du C."/>
            <person name="Cheng J."/>
            <person name="Dai P."/>
            <person name="Han X."/>
            <person name="Huang E."/>
            <person name="Gao Y."/>
            <person name="Liu J."/>
            <person name="Shao H."/>
            <person name="Ye R."/>
            <person name="Li L."/>
            <person name="Wei W."/>
            <person name="Wang X."/>
            <person name="Wang C."/>
            <person name="Huo Q."/>
            <person name="Li W."/>
            <person name="Guo W."/>
            <person name="Chen H."/>
            <person name="Chen S."/>
            <person name="Zhou L."/>
            <person name="Zhou L."/>
            <person name="Ni X."/>
            <person name="Tian J."/>
            <person name="Zhou Y."/>
            <person name="Sheng Y."/>
            <person name="Liu T."/>
            <person name="Pan Y."/>
            <person name="Xia L."/>
            <person name="Li J."/>
            <person name="Zhao F."/>
            <person name="Cao W."/>
        </authorList>
    </citation>
    <scope>NUCLEOTIDE SEQUENCE</scope>
    <source>
        <strain evidence="13">Rsan-2018</strain>
        <tissue evidence="13">Larvae</tissue>
    </source>
</reference>
<dbReference type="InterPro" id="IPR001734">
    <property type="entry name" value="Na/solute_symporter"/>
</dbReference>
<dbReference type="Gene3D" id="1.20.1730.10">
    <property type="entry name" value="Sodium/glucose cotransporter"/>
    <property type="match status" value="1"/>
</dbReference>
<comment type="subcellular location">
    <subcellularLocation>
        <location evidence="1">Cell membrane</location>
        <topology evidence="1">Multi-pass membrane protein</topology>
    </subcellularLocation>
</comment>
<dbReference type="PANTHER" id="PTHR42985:SF40">
    <property type="entry name" value="LD47995P-RELATED"/>
    <property type="match status" value="1"/>
</dbReference>
<dbReference type="EMBL" id="JABSTV010001253">
    <property type="protein sequence ID" value="KAH7943593.1"/>
    <property type="molecule type" value="Genomic_DNA"/>
</dbReference>
<dbReference type="GO" id="GO:0015293">
    <property type="term" value="F:symporter activity"/>
    <property type="evidence" value="ECO:0007669"/>
    <property type="project" value="TreeGrafter"/>
</dbReference>
<evidence type="ECO:0000256" key="4">
    <source>
        <dbReference type="ARBA" id="ARBA00022475"/>
    </source>
</evidence>
<keyword evidence="8" id="KW-0406">Ion transport</keyword>
<dbReference type="PANTHER" id="PTHR42985">
    <property type="entry name" value="SODIUM-COUPLED MONOCARBOXYLATE TRANSPORTER"/>
    <property type="match status" value="1"/>
</dbReference>